<protein>
    <submittedName>
        <fullName evidence="1">Uncharacterized protein</fullName>
    </submittedName>
</protein>
<gene>
    <name evidence="1" type="ORF">RO3G_04334</name>
</gene>
<dbReference type="Proteomes" id="UP000009138">
    <property type="component" value="Unassembled WGS sequence"/>
</dbReference>
<sequence length="49" mass="5112">MSSINGTSNPFGADTTGAQAGLYKGIGVTLAVASGKFRFFVYFHINLIA</sequence>
<evidence type="ECO:0000313" key="1">
    <source>
        <dbReference type="EMBL" id="EIE79629.1"/>
    </source>
</evidence>
<dbReference type="EMBL" id="CH476734">
    <property type="protein sequence ID" value="EIE79629.1"/>
    <property type="molecule type" value="Genomic_DNA"/>
</dbReference>
<dbReference type="RefSeq" id="XP_067515025.1">
    <property type="nucleotide sequence ID" value="XM_067658924.1"/>
</dbReference>
<dbReference type="InParanoid" id="I1BTU9"/>
<evidence type="ECO:0000313" key="2">
    <source>
        <dbReference type="Proteomes" id="UP000009138"/>
    </source>
</evidence>
<dbReference type="AlphaFoldDB" id="I1BTU9"/>
<reference evidence="1 2" key="1">
    <citation type="journal article" date="2009" name="PLoS Genet.">
        <title>Genomic analysis of the basal lineage fungus Rhizopus oryzae reveals a whole-genome duplication.</title>
        <authorList>
            <person name="Ma L.-J."/>
            <person name="Ibrahim A.S."/>
            <person name="Skory C."/>
            <person name="Grabherr M.G."/>
            <person name="Burger G."/>
            <person name="Butler M."/>
            <person name="Elias M."/>
            <person name="Idnurm A."/>
            <person name="Lang B.F."/>
            <person name="Sone T."/>
            <person name="Abe A."/>
            <person name="Calvo S.E."/>
            <person name="Corrochano L.M."/>
            <person name="Engels R."/>
            <person name="Fu J."/>
            <person name="Hansberg W."/>
            <person name="Kim J.-M."/>
            <person name="Kodira C.D."/>
            <person name="Koehrsen M.J."/>
            <person name="Liu B."/>
            <person name="Miranda-Saavedra D."/>
            <person name="O'Leary S."/>
            <person name="Ortiz-Castellanos L."/>
            <person name="Poulter R."/>
            <person name="Rodriguez-Romero J."/>
            <person name="Ruiz-Herrera J."/>
            <person name="Shen Y.-Q."/>
            <person name="Zeng Q."/>
            <person name="Galagan J."/>
            <person name="Birren B.W."/>
            <person name="Cuomo C.A."/>
            <person name="Wickes B.L."/>
        </authorList>
    </citation>
    <scope>NUCLEOTIDE SEQUENCE [LARGE SCALE GENOMIC DNA]</scope>
    <source>
        <strain evidence="2">RA 99-880 / ATCC MYA-4621 / FGSC 9543 / NRRL 43880</strain>
    </source>
</reference>
<dbReference type="GeneID" id="93611305"/>
<accession>I1BTU9</accession>
<dbReference type="VEuPathDB" id="FungiDB:RO3G_04334"/>
<keyword evidence="2" id="KW-1185">Reference proteome</keyword>
<name>I1BTU9_RHIO9</name>
<proteinExistence type="predicted"/>
<organism evidence="1 2">
    <name type="scientific">Rhizopus delemar (strain RA 99-880 / ATCC MYA-4621 / FGSC 9543 / NRRL 43880)</name>
    <name type="common">Mucormycosis agent</name>
    <name type="synonym">Rhizopus arrhizus var. delemar</name>
    <dbReference type="NCBI Taxonomy" id="246409"/>
    <lineage>
        <taxon>Eukaryota</taxon>
        <taxon>Fungi</taxon>
        <taxon>Fungi incertae sedis</taxon>
        <taxon>Mucoromycota</taxon>
        <taxon>Mucoromycotina</taxon>
        <taxon>Mucoromycetes</taxon>
        <taxon>Mucorales</taxon>
        <taxon>Mucorineae</taxon>
        <taxon>Rhizopodaceae</taxon>
        <taxon>Rhizopus</taxon>
    </lineage>
</organism>